<reference evidence="2" key="1">
    <citation type="journal article" date="2020" name="Stud. Mycol.">
        <title>101 Dothideomycetes genomes: a test case for predicting lifestyles and emergence of pathogens.</title>
        <authorList>
            <person name="Haridas S."/>
            <person name="Albert R."/>
            <person name="Binder M."/>
            <person name="Bloem J."/>
            <person name="Labutti K."/>
            <person name="Salamov A."/>
            <person name="Andreopoulos B."/>
            <person name="Baker S."/>
            <person name="Barry K."/>
            <person name="Bills G."/>
            <person name="Bluhm B."/>
            <person name="Cannon C."/>
            <person name="Castanera R."/>
            <person name="Culley D."/>
            <person name="Daum C."/>
            <person name="Ezra D."/>
            <person name="Gonzalez J."/>
            <person name="Henrissat B."/>
            <person name="Kuo A."/>
            <person name="Liang C."/>
            <person name="Lipzen A."/>
            <person name="Lutzoni F."/>
            <person name="Magnuson J."/>
            <person name="Mondo S."/>
            <person name="Nolan M."/>
            <person name="Ohm R."/>
            <person name="Pangilinan J."/>
            <person name="Park H.-J."/>
            <person name="Ramirez L."/>
            <person name="Alfaro M."/>
            <person name="Sun H."/>
            <person name="Tritt A."/>
            <person name="Yoshinaga Y."/>
            <person name="Zwiers L.-H."/>
            <person name="Turgeon B."/>
            <person name="Goodwin S."/>
            <person name="Spatafora J."/>
            <person name="Crous P."/>
            <person name="Grigoriev I."/>
        </authorList>
    </citation>
    <scope>NUCLEOTIDE SEQUENCE</scope>
    <source>
        <strain evidence="2">CBS 122368</strain>
    </source>
</reference>
<evidence type="ECO:0000256" key="1">
    <source>
        <dbReference type="SAM" id="Phobius"/>
    </source>
</evidence>
<feature type="transmembrane region" description="Helical" evidence="1">
    <location>
        <begin position="128"/>
        <end position="153"/>
    </location>
</feature>
<dbReference type="Proteomes" id="UP000800094">
    <property type="component" value="Unassembled WGS sequence"/>
</dbReference>
<evidence type="ECO:0000313" key="2">
    <source>
        <dbReference type="EMBL" id="KAF2242599.1"/>
    </source>
</evidence>
<dbReference type="AlphaFoldDB" id="A0A6A6HXI6"/>
<keyword evidence="1" id="KW-0812">Transmembrane</keyword>
<proteinExistence type="predicted"/>
<keyword evidence="3" id="KW-1185">Reference proteome</keyword>
<dbReference type="EMBL" id="ML987207">
    <property type="protein sequence ID" value="KAF2242599.1"/>
    <property type="molecule type" value="Genomic_DNA"/>
</dbReference>
<name>A0A6A6HXI6_9PLEO</name>
<sequence length="173" mass="19699">MQRHDIRPDSRCYTTASIVSISKPRGNAHWYLFLLRRQSDSNPFFGSCSPASFHPPPRFPIFPVRLPTRAQPRILPRFCLFNHARSPSAPPQHCAQCRIPIRRLPTISQDISTIGQAAKTPLRIRSSYAWRAGTLFLSEGLVLWVAYIFLVVVRALDRIFGRMRGTDGVWRGG</sequence>
<dbReference type="RefSeq" id="XP_033677603.1">
    <property type="nucleotide sequence ID" value="XM_033830227.1"/>
</dbReference>
<organism evidence="2 3">
    <name type="scientific">Trematosphaeria pertusa</name>
    <dbReference type="NCBI Taxonomy" id="390896"/>
    <lineage>
        <taxon>Eukaryota</taxon>
        <taxon>Fungi</taxon>
        <taxon>Dikarya</taxon>
        <taxon>Ascomycota</taxon>
        <taxon>Pezizomycotina</taxon>
        <taxon>Dothideomycetes</taxon>
        <taxon>Pleosporomycetidae</taxon>
        <taxon>Pleosporales</taxon>
        <taxon>Massarineae</taxon>
        <taxon>Trematosphaeriaceae</taxon>
        <taxon>Trematosphaeria</taxon>
    </lineage>
</organism>
<keyword evidence="1" id="KW-0472">Membrane</keyword>
<protein>
    <submittedName>
        <fullName evidence="2">Uncharacterized protein</fullName>
    </submittedName>
</protein>
<accession>A0A6A6HXI6</accession>
<keyword evidence="1" id="KW-1133">Transmembrane helix</keyword>
<evidence type="ECO:0000313" key="3">
    <source>
        <dbReference type="Proteomes" id="UP000800094"/>
    </source>
</evidence>
<gene>
    <name evidence="2" type="ORF">BU26DRAFT_524198</name>
</gene>
<dbReference type="GeneID" id="54583557"/>